<dbReference type="EMBL" id="LAZR01017233">
    <property type="protein sequence ID" value="KKM01289.1"/>
    <property type="molecule type" value="Genomic_DNA"/>
</dbReference>
<proteinExistence type="predicted"/>
<sequence length="159" mass="17201">MGLINLTPGVKSRGGKPTIPEPEWAWAWDRLIACVPMLDSGTLPLDIVSGQRITVADGAPVVRFGQHGSEGFLTNDAWHIDPWVGPSDFPVTLAVFVKIIGTSESGKIWLDLADSGSTSRNIQIIAGIGMMVNRKNPTIRITLCKMSRRSSLIASKFDS</sequence>
<evidence type="ECO:0000313" key="1">
    <source>
        <dbReference type="EMBL" id="KKM01289.1"/>
    </source>
</evidence>
<gene>
    <name evidence="1" type="ORF">LCGC14_1795870</name>
</gene>
<comment type="caution">
    <text evidence="1">The sequence shown here is derived from an EMBL/GenBank/DDBJ whole genome shotgun (WGS) entry which is preliminary data.</text>
</comment>
<organism evidence="1">
    <name type="scientific">marine sediment metagenome</name>
    <dbReference type="NCBI Taxonomy" id="412755"/>
    <lineage>
        <taxon>unclassified sequences</taxon>
        <taxon>metagenomes</taxon>
        <taxon>ecological metagenomes</taxon>
    </lineage>
</organism>
<protein>
    <submittedName>
        <fullName evidence="1">Uncharacterized protein</fullName>
    </submittedName>
</protein>
<reference evidence="1" key="1">
    <citation type="journal article" date="2015" name="Nature">
        <title>Complex archaea that bridge the gap between prokaryotes and eukaryotes.</title>
        <authorList>
            <person name="Spang A."/>
            <person name="Saw J.H."/>
            <person name="Jorgensen S.L."/>
            <person name="Zaremba-Niedzwiedzka K."/>
            <person name="Martijn J."/>
            <person name="Lind A.E."/>
            <person name="van Eijk R."/>
            <person name="Schleper C."/>
            <person name="Guy L."/>
            <person name="Ettema T.J."/>
        </authorList>
    </citation>
    <scope>NUCLEOTIDE SEQUENCE</scope>
</reference>
<name>A0A0F9GR41_9ZZZZ</name>
<accession>A0A0F9GR41</accession>
<dbReference type="AlphaFoldDB" id="A0A0F9GR41"/>